<keyword evidence="8" id="KW-0675">Receptor</keyword>
<dbReference type="PANTHER" id="PTHR26451">
    <property type="entry name" value="G_PROTEIN_RECEP_F1_2 DOMAIN-CONTAINING PROTEIN"/>
    <property type="match status" value="1"/>
</dbReference>
<dbReference type="InParanoid" id="A0A6P9DYM8"/>
<evidence type="ECO:0000256" key="1">
    <source>
        <dbReference type="ARBA" id="ARBA00004370"/>
    </source>
</evidence>
<feature type="transmembrane region" description="Helical" evidence="5">
    <location>
        <begin position="87"/>
        <end position="111"/>
    </location>
</feature>
<keyword evidence="2 5" id="KW-0812">Transmembrane</keyword>
<dbReference type="Gene3D" id="1.20.1070.10">
    <property type="entry name" value="Rhodopsin 7-helix transmembrane proteins"/>
    <property type="match status" value="1"/>
</dbReference>
<dbReference type="GO" id="GO:0005549">
    <property type="term" value="F:odorant binding"/>
    <property type="evidence" value="ECO:0007669"/>
    <property type="project" value="TreeGrafter"/>
</dbReference>
<feature type="transmembrane region" description="Helical" evidence="5">
    <location>
        <begin position="299"/>
        <end position="321"/>
    </location>
</feature>
<keyword evidence="3 5" id="KW-1133">Transmembrane helix</keyword>
<evidence type="ECO:0000256" key="5">
    <source>
        <dbReference type="SAM" id="Phobius"/>
    </source>
</evidence>
<comment type="subcellular location">
    <subcellularLocation>
        <location evidence="1">Membrane</location>
    </subcellularLocation>
</comment>
<feature type="transmembrane region" description="Helical" evidence="5">
    <location>
        <begin position="123"/>
        <end position="149"/>
    </location>
</feature>
<evidence type="ECO:0000259" key="6">
    <source>
        <dbReference type="PROSITE" id="PS50262"/>
    </source>
</evidence>
<dbReference type="PROSITE" id="PS50262">
    <property type="entry name" value="G_PROTEIN_RECEP_F1_2"/>
    <property type="match status" value="1"/>
</dbReference>
<gene>
    <name evidence="8" type="primary">GPR148</name>
</gene>
<dbReference type="InterPro" id="IPR052921">
    <property type="entry name" value="GPCR1_Superfamily_Member"/>
</dbReference>
<dbReference type="Pfam" id="PF00001">
    <property type="entry name" value="7tm_1"/>
    <property type="match status" value="1"/>
</dbReference>
<dbReference type="InterPro" id="IPR017452">
    <property type="entry name" value="GPCR_Rhodpsn_7TM"/>
</dbReference>
<dbReference type="Proteomes" id="UP001652622">
    <property type="component" value="Unplaced"/>
</dbReference>
<dbReference type="SUPFAM" id="SSF81321">
    <property type="entry name" value="Family A G protein-coupled receptor-like"/>
    <property type="match status" value="1"/>
</dbReference>
<evidence type="ECO:0000256" key="3">
    <source>
        <dbReference type="ARBA" id="ARBA00022989"/>
    </source>
</evidence>
<organism evidence="7 8">
    <name type="scientific">Pantherophis guttatus</name>
    <name type="common">Corn snake</name>
    <name type="synonym">Elaphe guttata</name>
    <dbReference type="NCBI Taxonomy" id="94885"/>
    <lineage>
        <taxon>Eukaryota</taxon>
        <taxon>Metazoa</taxon>
        <taxon>Chordata</taxon>
        <taxon>Craniata</taxon>
        <taxon>Vertebrata</taxon>
        <taxon>Euteleostomi</taxon>
        <taxon>Lepidosauria</taxon>
        <taxon>Squamata</taxon>
        <taxon>Bifurcata</taxon>
        <taxon>Unidentata</taxon>
        <taxon>Episquamata</taxon>
        <taxon>Toxicofera</taxon>
        <taxon>Serpentes</taxon>
        <taxon>Colubroidea</taxon>
        <taxon>Colubridae</taxon>
        <taxon>Colubrinae</taxon>
        <taxon>Pantherophis</taxon>
    </lineage>
</organism>
<reference evidence="8" key="1">
    <citation type="submission" date="2025-08" db="UniProtKB">
        <authorList>
            <consortium name="RefSeq"/>
        </authorList>
    </citation>
    <scope>IDENTIFICATION</scope>
    <source>
        <tissue evidence="8">Blood</tissue>
    </source>
</reference>
<sequence length="350" mass="39670">MSYSLCASARILHENISFYRELRLNDSFSEDNPSLKSLQEWIVYPPYFKLKMFLIPPIICLLAAILVIPFILFVIFSHVNIRQETRYLLLGNALVSDLMYLLLYTLSAVFSMSTFNLSKNGCVMLLFLLAMTYCGGLLTSAAMVLDTYLAILWPLHYISILPYSRAKKLILFLWICSGIFPGIVFLILHITQDSGECPVENCSVPIILAMTLQGNNAMKFCYILSVSALFICLSLILCGYMVLYFKTKQSGIWRSIFSRASVTFLMHHIILFFHFSPLLAVVVESLLYVNAVIGPQTGIWVSMIVCNVLITLPKALLPYLCGLRYREISSSLKFCIKWKRSTVVAPTTFT</sequence>
<name>A0A6P9DYM8_PANGU</name>
<evidence type="ECO:0000256" key="2">
    <source>
        <dbReference type="ARBA" id="ARBA00022692"/>
    </source>
</evidence>
<dbReference type="PANTHER" id="PTHR26451:SF928">
    <property type="entry name" value="G-PROTEIN COUPLED RECEPTOR 148-RELATED"/>
    <property type="match status" value="1"/>
</dbReference>
<proteinExistence type="predicted"/>
<dbReference type="CDD" id="cd00637">
    <property type="entry name" value="7tm_classA_rhodopsin-like"/>
    <property type="match status" value="1"/>
</dbReference>
<dbReference type="GO" id="GO:0004984">
    <property type="term" value="F:olfactory receptor activity"/>
    <property type="evidence" value="ECO:0007669"/>
    <property type="project" value="TreeGrafter"/>
</dbReference>
<dbReference type="OMA" id="MHNTVLF"/>
<feature type="domain" description="G-protein coupled receptors family 1 profile" evidence="6">
    <location>
        <begin position="67"/>
        <end position="321"/>
    </location>
</feature>
<dbReference type="KEGG" id="pgut:117678785"/>
<dbReference type="OrthoDB" id="8856247at2759"/>
<dbReference type="InterPro" id="IPR000276">
    <property type="entry name" value="GPCR_Rhodpsn"/>
</dbReference>
<protein>
    <submittedName>
        <fullName evidence="8">Probable G-protein coupled receptor 148</fullName>
    </submittedName>
</protein>
<feature type="transmembrane region" description="Helical" evidence="5">
    <location>
        <begin position="53"/>
        <end position="75"/>
    </location>
</feature>
<dbReference type="GO" id="GO:0016020">
    <property type="term" value="C:membrane"/>
    <property type="evidence" value="ECO:0007669"/>
    <property type="project" value="UniProtKB-SubCell"/>
</dbReference>
<dbReference type="GeneID" id="117678785"/>
<keyword evidence="4 5" id="KW-0472">Membrane</keyword>
<dbReference type="GO" id="GO:0004930">
    <property type="term" value="F:G protein-coupled receptor activity"/>
    <property type="evidence" value="ECO:0007669"/>
    <property type="project" value="InterPro"/>
</dbReference>
<accession>A0A6P9DYM8</accession>
<dbReference type="RefSeq" id="XP_034296180.1">
    <property type="nucleotide sequence ID" value="XM_034440289.1"/>
</dbReference>
<evidence type="ECO:0000313" key="8">
    <source>
        <dbReference type="RefSeq" id="XP_034296180.1"/>
    </source>
</evidence>
<feature type="transmembrane region" description="Helical" evidence="5">
    <location>
        <begin position="264"/>
        <end position="287"/>
    </location>
</feature>
<evidence type="ECO:0000256" key="4">
    <source>
        <dbReference type="ARBA" id="ARBA00023136"/>
    </source>
</evidence>
<feature type="transmembrane region" description="Helical" evidence="5">
    <location>
        <begin position="222"/>
        <end position="243"/>
    </location>
</feature>
<evidence type="ECO:0000313" key="7">
    <source>
        <dbReference type="Proteomes" id="UP001652622"/>
    </source>
</evidence>
<feature type="transmembrane region" description="Helical" evidence="5">
    <location>
        <begin position="169"/>
        <end position="190"/>
    </location>
</feature>
<keyword evidence="7" id="KW-1185">Reference proteome</keyword>
<dbReference type="CTD" id="344561"/>
<dbReference type="AlphaFoldDB" id="A0A6P9DYM8"/>